<reference evidence="14" key="2">
    <citation type="submission" date="2020-09" db="EMBL/GenBank/DDBJ databases">
        <authorList>
            <person name="Sun Q."/>
            <person name="Kim S."/>
        </authorList>
    </citation>
    <scope>NUCLEOTIDE SEQUENCE</scope>
    <source>
        <strain evidence="14">KCTC 32296</strain>
    </source>
</reference>
<feature type="signal peptide" evidence="12">
    <location>
        <begin position="1"/>
        <end position="31"/>
    </location>
</feature>
<dbReference type="NCBIfam" id="TIGR01782">
    <property type="entry name" value="TonB-Xanth-Caul"/>
    <property type="match status" value="1"/>
</dbReference>
<dbReference type="Gene3D" id="2.40.170.20">
    <property type="entry name" value="TonB-dependent receptor, beta-barrel domain"/>
    <property type="match status" value="1"/>
</dbReference>
<sequence length="976" mass="106096">MTFNFHRILCLSASLAALNLGAGMVAATAQAQTVANRVVTVDIKAGDLNTALVQLSRTSGVQVVADPALLAGKTTRGVKGNISVDQALGSLLSGQNLSYSLKGDTVIVKAGVTKATTQTVTPVMAAASAPQADTTPPEAIEEVVVTGFRSSLAKSLNEKRKAVNVIDVINAEDIGKFPSNNIAEALQRVPGISITRDRGEGLFVRVRGLGPNFQNVTIDGRSAAVNENVRDSGQSGRQFRFDTMASELVSGVEVIKSPLASLDEGAIGGTINIRTFKPLDFKKPTTSVSLTTTYVELADKVDPKASALISWNNEDRTFGALVSANYGIRSLRSDRITGVSWTANKIDVTGDGVTDTNFTPSAVRPTLERERRERWGLTAALQWRPTENTEIALTSFYTYLDNFYDELTYSADFVLSSLVPGSAKVENGALVGGRTTSTSTQIGREIDYLTHDNMLTDLTIKHRLGEWDLSGSVYVARAYSNTDKPITRTRVLGNSGALEFYIPQVGDGVPSLDFLTRDLNDPILPFRRTEWRINDSTDEEDAVQFDAKRDLSWGVVSQISGGVKFRDRSREYNRRDINFTRNRSGQTIGGNNTLFGREFYDGFPEGDFLSEVSGTLPQTWLLPNRDAFLAILDTSAIANSAPARGDLRNSYYVAEKIKAAYVAANIDTTVFARSLRGEVGVRYAETDQTSQGHADTGSAAVPVSFDKTYKDTLPSANFVYELRDDVQVHVAAAKVITRPSLADLSPRLTLNSSGTVFTAVGGNPLLDPFEANQFDLTAEWYFAPGSALIGGVFYKDITTFVYNQNTTIAIDGQNYLLTAPVNGGEAWVKGFELAWQQNFKFLPAPFDGLGALANYTWTDSEATYSATLKDKMQNVAENSYNITVFYEKDKLGARLSYSWVDDVLASVGTGGLTNLNDKAYGSLDGNISYKIDDRYSIVAEAQNLTNEAQWQFAQNGQFGGYTYNGRTVSIGVRAKF</sequence>
<dbReference type="Pfam" id="PF07660">
    <property type="entry name" value="STN"/>
    <property type="match status" value="1"/>
</dbReference>
<dbReference type="InterPro" id="IPR011662">
    <property type="entry name" value="Secretin/TonB_short_N"/>
</dbReference>
<dbReference type="InterPro" id="IPR000531">
    <property type="entry name" value="Beta-barrel_TonB"/>
</dbReference>
<dbReference type="EMBL" id="BMZB01000002">
    <property type="protein sequence ID" value="GGZ34881.1"/>
    <property type="molecule type" value="Genomic_DNA"/>
</dbReference>
<keyword evidence="15" id="KW-1185">Reference proteome</keyword>
<keyword evidence="9 10" id="KW-0998">Cell outer membrane</keyword>
<gene>
    <name evidence="14" type="ORF">GCM10011273_21710</name>
</gene>
<dbReference type="PANTHER" id="PTHR40980">
    <property type="entry name" value="PLUG DOMAIN-CONTAINING PROTEIN"/>
    <property type="match status" value="1"/>
</dbReference>
<dbReference type="InterPro" id="IPR036942">
    <property type="entry name" value="Beta-barrel_TonB_sf"/>
</dbReference>
<dbReference type="Pfam" id="PF07715">
    <property type="entry name" value="Plug"/>
    <property type="match status" value="1"/>
</dbReference>
<dbReference type="InterPro" id="IPR010104">
    <property type="entry name" value="TonB_rcpt_bac"/>
</dbReference>
<keyword evidence="8 10" id="KW-0472">Membrane</keyword>
<evidence type="ECO:0000256" key="7">
    <source>
        <dbReference type="ARBA" id="ARBA00023077"/>
    </source>
</evidence>
<dbReference type="GO" id="GO:0009279">
    <property type="term" value="C:cell outer membrane"/>
    <property type="evidence" value="ECO:0007669"/>
    <property type="project" value="UniProtKB-SubCell"/>
</dbReference>
<dbReference type="SMART" id="SM00965">
    <property type="entry name" value="STN"/>
    <property type="match status" value="1"/>
</dbReference>
<dbReference type="AlphaFoldDB" id="A0A918Q7G9"/>
<accession>A0A918Q7G9</accession>
<keyword evidence="2 10" id="KW-0813">Transport</keyword>
<keyword evidence="5 10" id="KW-0812">Transmembrane</keyword>
<keyword evidence="14" id="KW-0675">Receptor</keyword>
<dbReference type="GO" id="GO:0006826">
    <property type="term" value="P:iron ion transport"/>
    <property type="evidence" value="ECO:0007669"/>
    <property type="project" value="UniProtKB-KW"/>
</dbReference>
<feature type="chain" id="PRO_5037646237" evidence="12">
    <location>
        <begin position="32"/>
        <end position="976"/>
    </location>
</feature>
<protein>
    <submittedName>
        <fullName evidence="14">TonB-dependent receptor</fullName>
    </submittedName>
</protein>
<evidence type="ECO:0000313" key="15">
    <source>
        <dbReference type="Proteomes" id="UP000662572"/>
    </source>
</evidence>
<evidence type="ECO:0000256" key="4">
    <source>
        <dbReference type="ARBA" id="ARBA00022496"/>
    </source>
</evidence>
<evidence type="ECO:0000256" key="1">
    <source>
        <dbReference type="ARBA" id="ARBA00004571"/>
    </source>
</evidence>
<dbReference type="Gene3D" id="2.170.130.10">
    <property type="entry name" value="TonB-dependent receptor, plug domain"/>
    <property type="match status" value="1"/>
</dbReference>
<evidence type="ECO:0000256" key="11">
    <source>
        <dbReference type="RuleBase" id="RU003357"/>
    </source>
</evidence>
<dbReference type="InterPro" id="IPR037066">
    <property type="entry name" value="Plug_dom_sf"/>
</dbReference>
<keyword evidence="7 11" id="KW-0798">TonB box</keyword>
<name>A0A918Q7G9_9CAUL</name>
<comment type="subcellular location">
    <subcellularLocation>
        <location evidence="1 10">Cell outer membrane</location>
        <topology evidence="1 10">Multi-pass membrane protein</topology>
    </subcellularLocation>
</comment>
<keyword evidence="6" id="KW-0408">Iron</keyword>
<comment type="caution">
    <text evidence="14">The sequence shown here is derived from an EMBL/GenBank/DDBJ whole genome shotgun (WGS) entry which is preliminary data.</text>
</comment>
<dbReference type="Pfam" id="PF00593">
    <property type="entry name" value="TonB_dep_Rec_b-barrel"/>
    <property type="match status" value="1"/>
</dbReference>
<dbReference type="InterPro" id="IPR039426">
    <property type="entry name" value="TonB-dep_rcpt-like"/>
</dbReference>
<evidence type="ECO:0000256" key="3">
    <source>
        <dbReference type="ARBA" id="ARBA00022452"/>
    </source>
</evidence>
<keyword evidence="3 10" id="KW-1134">Transmembrane beta strand</keyword>
<comment type="similarity">
    <text evidence="10 11">Belongs to the TonB-dependent receptor family.</text>
</comment>
<reference evidence="14" key="1">
    <citation type="journal article" date="2014" name="Int. J. Syst. Evol. Microbiol.">
        <title>Complete genome sequence of Corynebacterium casei LMG S-19264T (=DSM 44701T), isolated from a smear-ripened cheese.</title>
        <authorList>
            <consortium name="US DOE Joint Genome Institute (JGI-PGF)"/>
            <person name="Walter F."/>
            <person name="Albersmeier A."/>
            <person name="Kalinowski J."/>
            <person name="Ruckert C."/>
        </authorList>
    </citation>
    <scope>NUCLEOTIDE SEQUENCE</scope>
    <source>
        <strain evidence="14">KCTC 32296</strain>
    </source>
</reference>
<evidence type="ECO:0000256" key="8">
    <source>
        <dbReference type="ARBA" id="ARBA00023136"/>
    </source>
</evidence>
<dbReference type="PROSITE" id="PS52016">
    <property type="entry name" value="TONB_DEPENDENT_REC_3"/>
    <property type="match status" value="1"/>
</dbReference>
<evidence type="ECO:0000256" key="5">
    <source>
        <dbReference type="ARBA" id="ARBA00022692"/>
    </source>
</evidence>
<keyword evidence="4" id="KW-0406">Ion transport</keyword>
<evidence type="ECO:0000259" key="13">
    <source>
        <dbReference type="SMART" id="SM00965"/>
    </source>
</evidence>
<dbReference type="PANTHER" id="PTHR40980:SF3">
    <property type="entry name" value="TONB-DEPENDENT RECEPTOR-LIKE BETA-BARREL DOMAIN-CONTAINING PROTEIN"/>
    <property type="match status" value="1"/>
</dbReference>
<evidence type="ECO:0000313" key="14">
    <source>
        <dbReference type="EMBL" id="GGZ34881.1"/>
    </source>
</evidence>
<evidence type="ECO:0000256" key="6">
    <source>
        <dbReference type="ARBA" id="ARBA00023004"/>
    </source>
</evidence>
<evidence type="ECO:0000256" key="9">
    <source>
        <dbReference type="ARBA" id="ARBA00023237"/>
    </source>
</evidence>
<evidence type="ECO:0000256" key="2">
    <source>
        <dbReference type="ARBA" id="ARBA00022448"/>
    </source>
</evidence>
<organism evidence="14 15">
    <name type="scientific">Asticcacaulis endophyticus</name>
    <dbReference type="NCBI Taxonomy" id="1395890"/>
    <lineage>
        <taxon>Bacteria</taxon>
        <taxon>Pseudomonadati</taxon>
        <taxon>Pseudomonadota</taxon>
        <taxon>Alphaproteobacteria</taxon>
        <taxon>Caulobacterales</taxon>
        <taxon>Caulobacteraceae</taxon>
        <taxon>Asticcacaulis</taxon>
    </lineage>
</organism>
<dbReference type="SUPFAM" id="SSF56935">
    <property type="entry name" value="Porins"/>
    <property type="match status" value="1"/>
</dbReference>
<keyword evidence="12" id="KW-0732">Signal</keyword>
<evidence type="ECO:0000256" key="12">
    <source>
        <dbReference type="SAM" id="SignalP"/>
    </source>
</evidence>
<proteinExistence type="inferred from homology"/>
<dbReference type="Gene3D" id="3.55.50.30">
    <property type="match status" value="1"/>
</dbReference>
<feature type="domain" description="Secretin/TonB short N-terminal" evidence="13">
    <location>
        <begin position="61"/>
        <end position="111"/>
    </location>
</feature>
<keyword evidence="4" id="KW-0410">Iron transport</keyword>
<dbReference type="Proteomes" id="UP000662572">
    <property type="component" value="Unassembled WGS sequence"/>
</dbReference>
<evidence type="ECO:0000256" key="10">
    <source>
        <dbReference type="PROSITE-ProRule" id="PRU01360"/>
    </source>
</evidence>
<dbReference type="CDD" id="cd01347">
    <property type="entry name" value="ligand_gated_channel"/>
    <property type="match status" value="1"/>
</dbReference>
<dbReference type="RefSeq" id="WP_229807700.1">
    <property type="nucleotide sequence ID" value="NZ_BMZB01000002.1"/>
</dbReference>
<dbReference type="InterPro" id="IPR012910">
    <property type="entry name" value="Plug_dom"/>
</dbReference>